<sequence>MGREKDLSTVVEITHKDVPRELDDFQLQKRQRHEHSYDMQMDQPTVPEPIERVAKRVLDRLFGGQSYDADEARRLAVAAAEKIKDETLGLVSPRVRLVVQVVVTESRGQAVRAISRCVWDAEKDRCMRAEFANQQLRAVASVFAIYCE</sequence>
<comment type="caution">
    <text evidence="2">The sequence shown here is derived from an EMBL/GenBank/DDBJ whole genome shotgun (WGS) entry which is preliminary data.</text>
</comment>
<dbReference type="OrthoDB" id="10248487at2759"/>
<dbReference type="GO" id="GO:0007018">
    <property type="term" value="P:microtubule-based movement"/>
    <property type="evidence" value="ECO:0007669"/>
    <property type="project" value="TreeGrafter"/>
</dbReference>
<proteinExistence type="inferred from homology"/>
<dbReference type="EMBL" id="VIIS01000436">
    <property type="protein sequence ID" value="KAF0309086.1"/>
    <property type="molecule type" value="Genomic_DNA"/>
</dbReference>
<dbReference type="AlphaFoldDB" id="A0A6A4WNW1"/>
<dbReference type="InterPro" id="IPR005334">
    <property type="entry name" value="Tctex-1-like"/>
</dbReference>
<dbReference type="GO" id="GO:0045505">
    <property type="term" value="F:dynein intermediate chain binding"/>
    <property type="evidence" value="ECO:0007669"/>
    <property type="project" value="TreeGrafter"/>
</dbReference>
<comment type="similarity">
    <text evidence="1">Belongs to the dynein light chain Tctex-type family.</text>
</comment>
<dbReference type="PANTHER" id="PTHR21255">
    <property type="entry name" value="T-COMPLEX-ASSOCIATED-TESTIS-EXPRESSED 1/ DYNEIN LIGHT CHAIN"/>
    <property type="match status" value="1"/>
</dbReference>
<dbReference type="PANTHER" id="PTHR21255:SF7">
    <property type="entry name" value="DYNEIN LIGHT CHAIN TCTEX-TYPE PROTEIN 2B"/>
    <property type="match status" value="1"/>
</dbReference>
<evidence type="ECO:0000313" key="2">
    <source>
        <dbReference type="EMBL" id="KAF0309086.1"/>
    </source>
</evidence>
<reference evidence="2 3" key="1">
    <citation type="submission" date="2019-07" db="EMBL/GenBank/DDBJ databases">
        <title>Draft genome assembly of a fouling barnacle, Amphibalanus amphitrite (Darwin, 1854): The first reference genome for Thecostraca.</title>
        <authorList>
            <person name="Kim W."/>
        </authorList>
    </citation>
    <scope>NUCLEOTIDE SEQUENCE [LARGE SCALE GENOMIC DNA]</scope>
    <source>
        <strain evidence="2">SNU_AA5</strain>
        <tissue evidence="2">Soma without cirri and trophi</tissue>
    </source>
</reference>
<dbReference type="Pfam" id="PF03645">
    <property type="entry name" value="Tctex-1"/>
    <property type="match status" value="1"/>
</dbReference>
<gene>
    <name evidence="2" type="primary">Tctex1d1</name>
    <name evidence="2" type="ORF">FJT64_002100</name>
</gene>
<dbReference type="Proteomes" id="UP000440578">
    <property type="component" value="Unassembled WGS sequence"/>
</dbReference>
<dbReference type="InterPro" id="IPR038586">
    <property type="entry name" value="Tctex-1-like_sf"/>
</dbReference>
<dbReference type="GO" id="GO:0005737">
    <property type="term" value="C:cytoplasm"/>
    <property type="evidence" value="ECO:0007669"/>
    <property type="project" value="TreeGrafter"/>
</dbReference>
<protein>
    <submittedName>
        <fullName evidence="2">Tctex1 domain-containing protein 1</fullName>
    </submittedName>
</protein>
<dbReference type="GO" id="GO:0005868">
    <property type="term" value="C:cytoplasmic dynein complex"/>
    <property type="evidence" value="ECO:0007669"/>
    <property type="project" value="TreeGrafter"/>
</dbReference>
<name>A0A6A4WNW1_AMPAM</name>
<evidence type="ECO:0000256" key="1">
    <source>
        <dbReference type="ARBA" id="ARBA00005361"/>
    </source>
</evidence>
<dbReference type="Gene3D" id="3.30.1140.40">
    <property type="entry name" value="Tctex-1"/>
    <property type="match status" value="1"/>
</dbReference>
<accession>A0A6A4WNW1</accession>
<keyword evidence="3" id="KW-1185">Reference proteome</keyword>
<dbReference type="CDD" id="cd21451">
    <property type="entry name" value="DLC-like_TCTEX1D"/>
    <property type="match status" value="1"/>
</dbReference>
<evidence type="ECO:0000313" key="3">
    <source>
        <dbReference type="Proteomes" id="UP000440578"/>
    </source>
</evidence>
<organism evidence="2 3">
    <name type="scientific">Amphibalanus amphitrite</name>
    <name type="common">Striped barnacle</name>
    <name type="synonym">Balanus amphitrite</name>
    <dbReference type="NCBI Taxonomy" id="1232801"/>
    <lineage>
        <taxon>Eukaryota</taxon>
        <taxon>Metazoa</taxon>
        <taxon>Ecdysozoa</taxon>
        <taxon>Arthropoda</taxon>
        <taxon>Crustacea</taxon>
        <taxon>Multicrustacea</taxon>
        <taxon>Cirripedia</taxon>
        <taxon>Thoracica</taxon>
        <taxon>Thoracicalcarea</taxon>
        <taxon>Balanomorpha</taxon>
        <taxon>Balanoidea</taxon>
        <taxon>Balanidae</taxon>
        <taxon>Amphibalaninae</taxon>
        <taxon>Amphibalanus</taxon>
    </lineage>
</organism>